<evidence type="ECO:0000256" key="8">
    <source>
        <dbReference type="ARBA" id="ARBA00023315"/>
    </source>
</evidence>
<dbReference type="PIRSF" id="PIRSF000439">
    <property type="entry name" value="Oat_ACAT_DAG_ARE"/>
    <property type="match status" value="1"/>
</dbReference>
<comment type="subcellular location">
    <subcellularLocation>
        <location evidence="1 9">Endoplasmic reticulum membrane</location>
        <topology evidence="1 9">Multi-pass membrane protein</topology>
    </subcellularLocation>
</comment>
<accession>A0A913Z272</accession>
<evidence type="ECO:0000256" key="11">
    <source>
        <dbReference type="SAM" id="Phobius"/>
    </source>
</evidence>
<dbReference type="GO" id="GO:0008203">
    <property type="term" value="P:cholesterol metabolic process"/>
    <property type="evidence" value="ECO:0007669"/>
    <property type="project" value="TreeGrafter"/>
</dbReference>
<feature type="active site" evidence="10">
    <location>
        <position position="491"/>
    </location>
</feature>
<keyword evidence="4 11" id="KW-0812">Transmembrane</keyword>
<evidence type="ECO:0000256" key="5">
    <source>
        <dbReference type="ARBA" id="ARBA00022824"/>
    </source>
</evidence>
<evidence type="ECO:0000313" key="12">
    <source>
        <dbReference type="EnsemblMetazoa" id="XP_038044785.1"/>
    </source>
</evidence>
<evidence type="ECO:0000256" key="10">
    <source>
        <dbReference type="PIRSR" id="PIRSR000439-1"/>
    </source>
</evidence>
<keyword evidence="13" id="KW-1185">Reference proteome</keyword>
<feature type="transmembrane region" description="Helical" evidence="11">
    <location>
        <begin position="392"/>
        <end position="421"/>
    </location>
</feature>
<keyword evidence="5 9" id="KW-0256">Endoplasmic reticulum</keyword>
<dbReference type="OMA" id="TYDAYYR"/>
<evidence type="ECO:0000256" key="7">
    <source>
        <dbReference type="ARBA" id="ARBA00023136"/>
    </source>
</evidence>
<dbReference type="PANTHER" id="PTHR10408">
    <property type="entry name" value="STEROL O-ACYLTRANSFERASE"/>
    <property type="match status" value="1"/>
</dbReference>
<dbReference type="PANTHER" id="PTHR10408:SF8">
    <property type="entry name" value="O-ACYLTRANSFERASE"/>
    <property type="match status" value="1"/>
</dbReference>
<dbReference type="RefSeq" id="XP_038044786.1">
    <property type="nucleotide sequence ID" value="XM_038188858.1"/>
</dbReference>
<dbReference type="RefSeq" id="XP_038044785.1">
    <property type="nucleotide sequence ID" value="XM_038188857.1"/>
</dbReference>
<keyword evidence="8 9" id="KW-0012">Acyltransferase</keyword>
<feature type="transmembrane region" description="Helical" evidence="11">
    <location>
        <begin position="148"/>
        <end position="173"/>
    </location>
</feature>
<dbReference type="InterPro" id="IPR004299">
    <property type="entry name" value="MBOAT_fam"/>
</dbReference>
<feature type="transmembrane region" description="Helical" evidence="11">
    <location>
        <begin position="351"/>
        <end position="372"/>
    </location>
</feature>
<dbReference type="GO" id="GO:0005789">
    <property type="term" value="C:endoplasmic reticulum membrane"/>
    <property type="evidence" value="ECO:0007669"/>
    <property type="project" value="UniProtKB-SubCell"/>
</dbReference>
<feature type="transmembrane region" description="Helical" evidence="11">
    <location>
        <begin position="501"/>
        <end position="520"/>
    </location>
</feature>
<keyword evidence="6 11" id="KW-1133">Transmembrane helix</keyword>
<dbReference type="GeneID" id="119719416"/>
<evidence type="ECO:0000256" key="2">
    <source>
        <dbReference type="ARBA" id="ARBA00009010"/>
    </source>
</evidence>
<feature type="transmembrane region" description="Helical" evidence="11">
    <location>
        <begin position="532"/>
        <end position="550"/>
    </location>
</feature>
<sequence>MRVGREPPQVDDHFGASLDKEMNIVRLRHAAQKVRAEFLGQLDGHLEGLLDSFVGELEKQSDQDELNANDSDQRPKQGEQKQLKEKVFIARESLLTQLLVNKNIRTIYNIFVAMLIVFVLNTAVYEYIENGSIKLNVDMLLWQFGQFPVVLSTWCIMMMWTMIVTFVLFQYWATNRHKRNRVPDRVWLCIYIASQLFMCVFPLRVVLSHQLPPASTIIVIAEQLRLIMKTHSFIRENVPRARQWKPRSDSAEADILQKNGVVRTIGHSSSNAYLRSPTNGHLRGNGHMRSRSDGCPRFLAHANGVSVASQARLASNGESGGGPCPDFSHFLYFLFAPTLIYRDRYPQTPKIRWNVVNTNLLQVLACLFYTYYTFERFCVPVFRNFSQEKLTLQRLVLCVFSCMLPGTLVLILAFFAILHSWMNAFAEMMRFADRQFYKDWWNCKSYANYYRTWNIVVHDWLYTYIYRDFQLLRIRKSISMIAVFVISALVHEYVLSLAFGFFFPVLMFLFGGVGFIFIFITGKGTSNLHNIFVWLSLFMGNGILMCLYSQEWYARQHCRAPTENSTLWDAATDLVVPKSFFCNWQP</sequence>
<dbReference type="AlphaFoldDB" id="A0A913Z272"/>
<dbReference type="GO" id="GO:0008374">
    <property type="term" value="F:O-acyltransferase activity"/>
    <property type="evidence" value="ECO:0007669"/>
    <property type="project" value="InterPro"/>
</dbReference>
<evidence type="ECO:0000256" key="9">
    <source>
        <dbReference type="PIRNR" id="PIRNR000439"/>
    </source>
</evidence>
<evidence type="ECO:0000256" key="3">
    <source>
        <dbReference type="ARBA" id="ARBA00022679"/>
    </source>
</evidence>
<name>A0A913Z272_PATMI</name>
<evidence type="ECO:0000256" key="6">
    <source>
        <dbReference type="ARBA" id="ARBA00022989"/>
    </source>
</evidence>
<keyword evidence="7 9" id="KW-0472">Membrane</keyword>
<dbReference type="Pfam" id="PF03062">
    <property type="entry name" value="MBOAT"/>
    <property type="match status" value="1"/>
</dbReference>
<evidence type="ECO:0000256" key="1">
    <source>
        <dbReference type="ARBA" id="ARBA00004477"/>
    </source>
</evidence>
<feature type="transmembrane region" description="Helical" evidence="11">
    <location>
        <begin position="477"/>
        <end position="495"/>
    </location>
</feature>
<keyword evidence="3 9" id="KW-0808">Transferase</keyword>
<organism evidence="12 13">
    <name type="scientific">Patiria miniata</name>
    <name type="common">Bat star</name>
    <name type="synonym">Asterina miniata</name>
    <dbReference type="NCBI Taxonomy" id="46514"/>
    <lineage>
        <taxon>Eukaryota</taxon>
        <taxon>Metazoa</taxon>
        <taxon>Echinodermata</taxon>
        <taxon>Eleutherozoa</taxon>
        <taxon>Asterozoa</taxon>
        <taxon>Asteroidea</taxon>
        <taxon>Valvatacea</taxon>
        <taxon>Valvatida</taxon>
        <taxon>Asterinidae</taxon>
        <taxon>Patiria</taxon>
    </lineage>
</organism>
<dbReference type="EnsemblMetazoa" id="XM_038188857.1">
    <property type="protein sequence ID" value="XP_038044785.1"/>
    <property type="gene ID" value="LOC119719416"/>
</dbReference>
<dbReference type="InterPro" id="IPR014371">
    <property type="entry name" value="Oat_ACAT_DAG_ARE"/>
</dbReference>
<dbReference type="OrthoDB" id="10039049at2759"/>
<comment type="similarity">
    <text evidence="2 9">Belongs to the membrane-bound acyltransferase family. Sterol o-acyltransferase subfamily.</text>
</comment>
<dbReference type="Proteomes" id="UP000887568">
    <property type="component" value="Unplaced"/>
</dbReference>
<feature type="transmembrane region" description="Helical" evidence="11">
    <location>
        <begin position="185"/>
        <end position="205"/>
    </location>
</feature>
<reference evidence="12" key="1">
    <citation type="submission" date="2022-11" db="UniProtKB">
        <authorList>
            <consortium name="EnsemblMetazoa"/>
        </authorList>
    </citation>
    <scope>IDENTIFICATION</scope>
</reference>
<dbReference type="EnsemblMetazoa" id="XM_038188858.1">
    <property type="protein sequence ID" value="XP_038044786.1"/>
    <property type="gene ID" value="LOC119719416"/>
</dbReference>
<proteinExistence type="inferred from homology"/>
<feature type="transmembrane region" description="Helical" evidence="11">
    <location>
        <begin position="107"/>
        <end position="128"/>
    </location>
</feature>
<protein>
    <recommendedName>
        <fullName evidence="9">O-acyltransferase</fullName>
    </recommendedName>
</protein>
<evidence type="ECO:0000256" key="4">
    <source>
        <dbReference type="ARBA" id="ARBA00022692"/>
    </source>
</evidence>
<evidence type="ECO:0000313" key="13">
    <source>
        <dbReference type="Proteomes" id="UP000887568"/>
    </source>
</evidence>